<dbReference type="Proteomes" id="UP000007978">
    <property type="component" value="Chromosome 2"/>
</dbReference>
<evidence type="ECO:0008006" key="4">
    <source>
        <dbReference type="Google" id="ProtNLM"/>
    </source>
</evidence>
<dbReference type="HOGENOM" id="CLU_045152_0_0_1"/>
<keyword evidence="3" id="KW-1185">Reference proteome</keyword>
<dbReference type="RefSeq" id="XP_009263545.1">
    <property type="nucleotide sequence ID" value="XM_009265270.1"/>
</dbReference>
<evidence type="ECO:0000313" key="3">
    <source>
        <dbReference type="Proteomes" id="UP000007978"/>
    </source>
</evidence>
<dbReference type="EMBL" id="AFNW01000623">
    <property type="protein sequence ID" value="EKJ67636.1"/>
    <property type="molecule type" value="Genomic_DNA"/>
</dbReference>
<reference evidence="2 3" key="1">
    <citation type="journal article" date="2012" name="PLoS Pathog.">
        <title>Comparative pathogenomics reveals horizontally acquired novel virulence genes in fungi infecting cereal hosts.</title>
        <authorList>
            <person name="Gardiner D.M."/>
            <person name="McDonald M.C."/>
            <person name="Covarelli L."/>
            <person name="Solomon P.S."/>
            <person name="Rusu A.G."/>
            <person name="Marshall M."/>
            <person name="Kazan K."/>
            <person name="Chakraborty S."/>
            <person name="McDonald B.A."/>
            <person name="Manners J.M."/>
        </authorList>
    </citation>
    <scope>NUCLEOTIDE SEQUENCE [LARGE SCALE GENOMIC DNA]</scope>
    <source>
        <strain evidence="2 3">CS3096</strain>
    </source>
</reference>
<evidence type="ECO:0000313" key="2">
    <source>
        <dbReference type="EMBL" id="EKJ67636.1"/>
    </source>
</evidence>
<gene>
    <name evidence="2" type="ORF">FPSE_12153</name>
</gene>
<dbReference type="AlphaFoldDB" id="K3U8Q3"/>
<feature type="region of interest" description="Disordered" evidence="1">
    <location>
        <begin position="320"/>
        <end position="341"/>
    </location>
</feature>
<accession>K3U8Q3</accession>
<protein>
    <recommendedName>
        <fullName evidence="4">F-box domain-containing protein</fullName>
    </recommendedName>
</protein>
<proteinExistence type="predicted"/>
<dbReference type="OrthoDB" id="3637487at2759"/>
<organism evidence="2 3">
    <name type="scientific">Fusarium pseudograminearum (strain CS3096)</name>
    <name type="common">Wheat and barley crown-rot fungus</name>
    <dbReference type="NCBI Taxonomy" id="1028729"/>
    <lineage>
        <taxon>Eukaryota</taxon>
        <taxon>Fungi</taxon>
        <taxon>Dikarya</taxon>
        <taxon>Ascomycota</taxon>
        <taxon>Pezizomycotina</taxon>
        <taxon>Sordariomycetes</taxon>
        <taxon>Hypocreomycetidae</taxon>
        <taxon>Hypocreales</taxon>
        <taxon>Nectriaceae</taxon>
        <taxon>Fusarium</taxon>
    </lineage>
</organism>
<name>K3U8Q3_FUSPC</name>
<comment type="caution">
    <text evidence="2">The sequence shown here is derived from an EMBL/GenBank/DDBJ whole genome shotgun (WGS) entry which is preliminary data.</text>
</comment>
<dbReference type="GeneID" id="20370770"/>
<dbReference type="eggNOG" id="ENOG502SQ71">
    <property type="taxonomic scope" value="Eukaryota"/>
</dbReference>
<dbReference type="KEGG" id="fpu:FPSE_12153"/>
<feature type="compositionally biased region" description="Acidic residues" evidence="1">
    <location>
        <begin position="320"/>
        <end position="332"/>
    </location>
</feature>
<evidence type="ECO:0000256" key="1">
    <source>
        <dbReference type="SAM" id="MobiDB-lite"/>
    </source>
</evidence>
<sequence length="341" mass="37862">MQLLHLPPEILKQVFNYIGSPFFQEDLTRLAISKKWFEFAQYTCYQDVTFSPGKLHEFISSQMAKKPDVLRGILETLIIKFGTHQAPVNSFGSREPTAGAGSYEAPCESTDGDLKQLATITQQAPKLRFLRIEAYGSRKSDPLEGSEDRISLHSIQAVLTVNHLTSLAIDLPGGVLTSSGGREEACRICPSIGALIHKLKYLRLRMRSICPAAIRPRDSAERLPLNRLIVNLSLKMDLPSITSAAHSKRCGPSSEGGFLQLKAEMQEQAETLGAKMASPKLIRILTHTFPQLETHSLDVLSGGTMLLEDRMRWDDDGNIVEDEQGEESDFSEGESLSWFDT</sequence>